<dbReference type="EMBL" id="JAAIRY010000053">
    <property type="protein sequence ID" value="NSI66601.1"/>
    <property type="molecule type" value="Genomic_DNA"/>
</dbReference>
<evidence type="ECO:0000313" key="7">
    <source>
        <dbReference type="Proteomes" id="UP000285697"/>
    </source>
</evidence>
<reference evidence="3" key="3">
    <citation type="journal article" date="2020" name="Cell Host Microbe">
        <title>Functional and Genomic Variation between Human-Derived Isolates of Lachnospiraceae Reveals Inter- and Intra-Species Diversity.</title>
        <authorList>
            <person name="Sorbara M.T."/>
            <person name="Littmann E.R."/>
            <person name="Fontana E."/>
            <person name="Moody T.U."/>
            <person name="Kohout C.E."/>
            <person name="Gjonbalaj M."/>
            <person name="Eaton V."/>
            <person name="Seok R."/>
            <person name="Leiner I.M."/>
            <person name="Pamer E.G."/>
        </authorList>
    </citation>
    <scope>NUCLEOTIDE SEQUENCE</scope>
    <source>
        <strain evidence="3">MSK.11.9</strain>
    </source>
</reference>
<accession>A0A2N5P3T2</accession>
<dbReference type="Pfam" id="PF08878">
    <property type="entry name" value="HamA"/>
    <property type="match status" value="1"/>
</dbReference>
<reference evidence="4 6" key="1">
    <citation type="journal article" date="2017" name="Genome Med.">
        <title>A novel Ruminococcus gnavus clade enriched in inflammatory bowel disease patients.</title>
        <authorList>
            <person name="Hall A.B."/>
            <person name="Yassour M."/>
            <person name="Sauk J."/>
            <person name="Garner A."/>
            <person name="Jiang X."/>
            <person name="Arthur T."/>
            <person name="Lagoudas G.K."/>
            <person name="Vatanen T."/>
            <person name="Fornelos N."/>
            <person name="Wilson R."/>
            <person name="Bertha M."/>
            <person name="Cohen M."/>
            <person name="Garber J."/>
            <person name="Khalili H."/>
            <person name="Gevers D."/>
            <person name="Ananthakrishnan A.N."/>
            <person name="Kugathasan S."/>
            <person name="Lander E.S."/>
            <person name="Blainey P."/>
            <person name="Vlamakis H."/>
            <person name="Xavier R.J."/>
            <person name="Huttenhower C."/>
        </authorList>
    </citation>
    <scope>NUCLEOTIDE SEQUENCE [LARGE SCALE GENOMIC DNA]</scope>
    <source>
        <strain evidence="4 6">RJX1125</strain>
    </source>
</reference>
<organism evidence="4 6">
    <name type="scientific">Mediterraneibacter gnavus</name>
    <name type="common">Ruminococcus gnavus</name>
    <dbReference type="NCBI Taxonomy" id="33038"/>
    <lineage>
        <taxon>Bacteria</taxon>
        <taxon>Bacillati</taxon>
        <taxon>Bacillota</taxon>
        <taxon>Clostridia</taxon>
        <taxon>Lachnospirales</taxon>
        <taxon>Lachnospiraceae</taxon>
        <taxon>Mediterraneibacter</taxon>
    </lineage>
</organism>
<dbReference type="EMBL" id="NIHT01000051">
    <property type="protein sequence ID" value="PLT69791.1"/>
    <property type="molecule type" value="Genomic_DNA"/>
</dbReference>
<proteinExistence type="predicted"/>
<feature type="domain" description="Anti-bacteriophage protein A/HamA C-terminal" evidence="1">
    <location>
        <begin position="32"/>
        <end position="306"/>
    </location>
</feature>
<evidence type="ECO:0000313" key="2">
    <source>
        <dbReference type="EMBL" id="MCZ0691002.1"/>
    </source>
</evidence>
<dbReference type="Proteomes" id="UP001296581">
    <property type="component" value="Unassembled WGS sequence"/>
</dbReference>
<evidence type="ECO:0000313" key="3">
    <source>
        <dbReference type="EMBL" id="NSI66601.1"/>
    </source>
</evidence>
<protein>
    <submittedName>
        <fullName evidence="2">DUF1837 domain-containing protein</fullName>
    </submittedName>
</protein>
<name>A0A2N5P3T2_MEDGN</name>
<dbReference type="AlphaFoldDB" id="A0A2N5P3T2"/>
<dbReference type="Proteomes" id="UP000235093">
    <property type="component" value="Unassembled WGS sequence"/>
</dbReference>
<gene>
    <name evidence="4" type="ORF">CDL23_15710</name>
    <name evidence="5" type="ORF">DW270_13845</name>
    <name evidence="3" type="ORF">G4981_15295</name>
    <name evidence="2" type="ORF">OZZ16_14090</name>
</gene>
<evidence type="ECO:0000313" key="4">
    <source>
        <dbReference type="EMBL" id="PLT69791.1"/>
    </source>
</evidence>
<evidence type="ECO:0000259" key="1">
    <source>
        <dbReference type="Pfam" id="PF08878"/>
    </source>
</evidence>
<dbReference type="EMBL" id="JAPRBD010000033">
    <property type="protein sequence ID" value="MCZ0691002.1"/>
    <property type="molecule type" value="Genomic_DNA"/>
</dbReference>
<dbReference type="Proteomes" id="UP000285697">
    <property type="component" value="Unassembled WGS sequence"/>
</dbReference>
<reference evidence="2" key="5">
    <citation type="submission" date="2022-11" db="EMBL/GenBank/DDBJ databases">
        <title>Temperate bacteriophages infecting mucin-degrading bacterium Ruminococcus gnavus from the human gut.</title>
        <authorList>
            <person name="Buttimer C."/>
        </authorList>
    </citation>
    <scope>NUCLEOTIDE SEQUENCE</scope>
    <source>
        <strain evidence="2">CCUG 52279</strain>
    </source>
</reference>
<reference evidence="3" key="4">
    <citation type="submission" date="2020-02" db="EMBL/GenBank/DDBJ databases">
        <authorList>
            <person name="Littmann E."/>
            <person name="Sorbara M."/>
        </authorList>
    </citation>
    <scope>NUCLEOTIDE SEQUENCE</scope>
    <source>
        <strain evidence="3">MSK.11.9</strain>
    </source>
</reference>
<comment type="caution">
    <text evidence="4">The sequence shown here is derived from an EMBL/GenBank/DDBJ whole genome shotgun (WGS) entry which is preliminary data.</text>
</comment>
<dbReference type="EMBL" id="QRIA01000024">
    <property type="protein sequence ID" value="RHG16037.1"/>
    <property type="molecule type" value="Genomic_DNA"/>
</dbReference>
<dbReference type="Proteomes" id="UP001076974">
    <property type="component" value="Unassembled WGS sequence"/>
</dbReference>
<dbReference type="InterPro" id="IPR014976">
    <property type="entry name" value="AbpA_HamA_C"/>
</dbReference>
<evidence type="ECO:0000313" key="5">
    <source>
        <dbReference type="EMBL" id="RHG16037.1"/>
    </source>
</evidence>
<evidence type="ECO:0000313" key="6">
    <source>
        <dbReference type="Proteomes" id="UP000235093"/>
    </source>
</evidence>
<dbReference type="RefSeq" id="WP_004611816.1">
    <property type="nucleotide sequence ID" value="NZ_CACRUU010000121.1"/>
</dbReference>
<sequence length="306" mass="35903">MGKLQESEITKRLMPNKALFADIHVISKKFDILPDGNVHYGASIAYQDLQELREDFLVDLMDTIVDWIYSADKYAVLKEKETKKGKSEATAHASVQRRARDKFRKGSGNTLLVQGQFGELLLFHFIQKCMKAVPLLRKMKITTSSQHERFGADAIHYKVENGKNIIILGEAKTYSSKYKFNAAFEDALNSILNTYKTHRDELNLYVHEDFLDEEMNEIAEEYLDKRLQNVEIHLVSIIVYDETKKINLTNENDIRRQIEEIIEMRYRDFDNSKIPIKENIILKRMTYIVFPIWKLDELIKEFQEQL</sequence>
<reference evidence="5 7" key="2">
    <citation type="submission" date="2018-08" db="EMBL/GenBank/DDBJ databases">
        <title>A genome reference for cultivated species of the human gut microbiota.</title>
        <authorList>
            <person name="Zou Y."/>
            <person name="Xue W."/>
            <person name="Luo G."/>
        </authorList>
    </citation>
    <scope>NUCLEOTIDE SEQUENCE [LARGE SCALE GENOMIC DNA]</scope>
    <source>
        <strain evidence="5 7">AM22-7AC</strain>
    </source>
</reference>